<dbReference type="VEuPathDB" id="TriTrypDB:TEOVI_000446100"/>
<dbReference type="Pfam" id="PF03896">
    <property type="entry name" value="TRAP_alpha"/>
    <property type="match status" value="1"/>
</dbReference>
<dbReference type="PANTHER" id="PTHR12924">
    <property type="entry name" value="TRANSLOCON-ASSOCIATED PROTEIN, ALPHA SUBUNIT"/>
    <property type="match status" value="1"/>
</dbReference>
<evidence type="ECO:0000256" key="7">
    <source>
        <dbReference type="SAM" id="MobiDB-lite"/>
    </source>
</evidence>
<keyword evidence="4" id="KW-0256">Endoplasmic reticulum</keyword>
<feature type="transmembrane region" description="Helical" evidence="8">
    <location>
        <begin position="188"/>
        <end position="206"/>
    </location>
</feature>
<dbReference type="RefSeq" id="XP_067083330.1">
    <property type="nucleotide sequence ID" value="XM_067227229.1"/>
</dbReference>
<proteinExistence type="predicted"/>
<keyword evidence="5 8" id="KW-1133">Transmembrane helix</keyword>
<protein>
    <submittedName>
        <fullName evidence="10">Translocon-associated protein (TRAP), alpha subunit, putative</fullName>
    </submittedName>
</protein>
<dbReference type="Proteomes" id="UP000195570">
    <property type="component" value="Unassembled WGS sequence"/>
</dbReference>
<evidence type="ECO:0000256" key="4">
    <source>
        <dbReference type="ARBA" id="ARBA00022824"/>
    </source>
</evidence>
<feature type="compositionally biased region" description="Basic and acidic residues" evidence="7">
    <location>
        <begin position="223"/>
        <end position="236"/>
    </location>
</feature>
<dbReference type="AlphaFoldDB" id="A0A1G4IK37"/>
<evidence type="ECO:0000256" key="1">
    <source>
        <dbReference type="ARBA" id="ARBA00004115"/>
    </source>
</evidence>
<keyword evidence="2 8" id="KW-0812">Transmembrane</keyword>
<keyword evidence="11" id="KW-1185">Reference proteome</keyword>
<gene>
    <name evidence="10" type="ORF">TEOVI_000446100</name>
</gene>
<evidence type="ECO:0000256" key="5">
    <source>
        <dbReference type="ARBA" id="ARBA00022989"/>
    </source>
</evidence>
<comment type="caution">
    <text evidence="10">The sequence shown here is derived from an EMBL/GenBank/DDBJ whole genome shotgun (WGS) entry which is preliminary data.</text>
</comment>
<evidence type="ECO:0000256" key="3">
    <source>
        <dbReference type="ARBA" id="ARBA00022729"/>
    </source>
</evidence>
<evidence type="ECO:0000256" key="6">
    <source>
        <dbReference type="ARBA" id="ARBA00023136"/>
    </source>
</evidence>
<feature type="compositionally biased region" description="Acidic residues" evidence="7">
    <location>
        <begin position="40"/>
        <end position="50"/>
    </location>
</feature>
<comment type="subcellular location">
    <subcellularLocation>
        <location evidence="1">Endoplasmic reticulum membrane</location>
        <topology evidence="1">Single-pass type I membrane protein</topology>
    </subcellularLocation>
</comment>
<keyword evidence="3 9" id="KW-0732">Signal</keyword>
<feature type="signal peptide" evidence="9">
    <location>
        <begin position="1"/>
        <end position="22"/>
    </location>
</feature>
<feature type="chain" id="PRO_5009235572" evidence="9">
    <location>
        <begin position="23"/>
        <end position="266"/>
    </location>
</feature>
<sequence length="266" mass="29242">MACRRSLMLLLLFAAATSSLLAAVPASATEADGAAKTAESDDAEREGEAEEEKLFLPTVQAIFPKVRGGSTPTFHAGSRVDALIAFRNNDQRQNSTVLLVSASVAPAHTPNQILQNFSAIRHARIVQYRESASFHYTFTPHALLEPNDYHLIVGVYYKNGETEQPQFVAAFNETVAIEASLDTDPSTILTYLTLLAITCAVVYVLASKYGILSLLRGKNESSSERRRVEVGTKGDGYDPDYVSEEHLRYKEAVLMRRSSQSPKKKK</sequence>
<dbReference type="EMBL" id="CZPT02001923">
    <property type="protein sequence ID" value="SCU72877.1"/>
    <property type="molecule type" value="Genomic_DNA"/>
</dbReference>
<keyword evidence="6 8" id="KW-0472">Membrane</keyword>
<reference evidence="10" key="1">
    <citation type="submission" date="2016-09" db="EMBL/GenBank/DDBJ databases">
        <authorList>
            <person name="Hebert L."/>
            <person name="Moumen B."/>
        </authorList>
    </citation>
    <scope>NUCLEOTIDE SEQUENCE [LARGE SCALE GENOMIC DNA]</scope>
    <source>
        <strain evidence="10">OVI</strain>
    </source>
</reference>
<name>A0A1G4IK37_TRYEQ</name>
<accession>A0A1G4IK37</accession>
<evidence type="ECO:0000256" key="2">
    <source>
        <dbReference type="ARBA" id="ARBA00022692"/>
    </source>
</evidence>
<dbReference type="InterPro" id="IPR005595">
    <property type="entry name" value="TRAP_alpha"/>
</dbReference>
<organism evidence="10 11">
    <name type="scientific">Trypanosoma equiperdum</name>
    <dbReference type="NCBI Taxonomy" id="5694"/>
    <lineage>
        <taxon>Eukaryota</taxon>
        <taxon>Discoba</taxon>
        <taxon>Euglenozoa</taxon>
        <taxon>Kinetoplastea</taxon>
        <taxon>Metakinetoplastina</taxon>
        <taxon>Trypanosomatida</taxon>
        <taxon>Trypanosomatidae</taxon>
        <taxon>Trypanosoma</taxon>
    </lineage>
</organism>
<feature type="region of interest" description="Disordered" evidence="7">
    <location>
        <begin position="223"/>
        <end position="243"/>
    </location>
</feature>
<feature type="region of interest" description="Disordered" evidence="7">
    <location>
        <begin position="31"/>
        <end position="50"/>
    </location>
</feature>
<evidence type="ECO:0000313" key="10">
    <source>
        <dbReference type="EMBL" id="SCU72877.1"/>
    </source>
</evidence>
<evidence type="ECO:0000313" key="11">
    <source>
        <dbReference type="Proteomes" id="UP000195570"/>
    </source>
</evidence>
<evidence type="ECO:0000256" key="9">
    <source>
        <dbReference type="SAM" id="SignalP"/>
    </source>
</evidence>
<dbReference type="PANTHER" id="PTHR12924:SF0">
    <property type="entry name" value="TRANSLOCON-ASSOCIATED PROTEIN SUBUNIT ALPHA"/>
    <property type="match status" value="1"/>
</dbReference>
<dbReference type="GO" id="GO:0005789">
    <property type="term" value="C:endoplasmic reticulum membrane"/>
    <property type="evidence" value="ECO:0007669"/>
    <property type="project" value="UniProtKB-SubCell"/>
</dbReference>
<dbReference type="GeneID" id="92378401"/>
<evidence type="ECO:0000256" key="8">
    <source>
        <dbReference type="SAM" id="Phobius"/>
    </source>
</evidence>